<dbReference type="GO" id="GO:0005524">
    <property type="term" value="F:ATP binding"/>
    <property type="evidence" value="ECO:0007669"/>
    <property type="project" value="UniProtKB-KW"/>
</dbReference>
<dbReference type="Pfam" id="PF00072">
    <property type="entry name" value="Response_reg"/>
    <property type="match status" value="1"/>
</dbReference>
<evidence type="ECO:0000256" key="4">
    <source>
        <dbReference type="ARBA" id="ARBA00023163"/>
    </source>
</evidence>
<dbReference type="InterPro" id="IPR002078">
    <property type="entry name" value="Sigma_54_int"/>
</dbReference>
<dbReference type="SUPFAM" id="SSF52540">
    <property type="entry name" value="P-loop containing nucleoside triphosphate hydrolases"/>
    <property type="match status" value="1"/>
</dbReference>
<dbReference type="Gene3D" id="1.10.8.60">
    <property type="match status" value="1"/>
</dbReference>
<dbReference type="SUPFAM" id="SSF52172">
    <property type="entry name" value="CheY-like"/>
    <property type="match status" value="1"/>
</dbReference>
<dbReference type="SMART" id="SM00448">
    <property type="entry name" value="REC"/>
    <property type="match status" value="1"/>
</dbReference>
<evidence type="ECO:0000313" key="9">
    <source>
        <dbReference type="Proteomes" id="UP000215355"/>
    </source>
</evidence>
<gene>
    <name evidence="8" type="primary">zraR_1</name>
    <name evidence="8" type="ORF">SAMEA4412673_00735</name>
</gene>
<dbReference type="PROSITE" id="PS50045">
    <property type="entry name" value="SIGMA54_INTERACT_4"/>
    <property type="match status" value="1"/>
</dbReference>
<evidence type="ECO:0000256" key="2">
    <source>
        <dbReference type="ARBA" id="ARBA00022840"/>
    </source>
</evidence>
<name>A0AAJ5BZE2_9SPHI</name>
<accession>A0AAJ5BZE2</accession>
<evidence type="ECO:0000256" key="5">
    <source>
        <dbReference type="PROSITE-ProRule" id="PRU00169"/>
    </source>
</evidence>
<evidence type="ECO:0000256" key="3">
    <source>
        <dbReference type="ARBA" id="ARBA00023015"/>
    </source>
</evidence>
<dbReference type="PROSITE" id="PS50110">
    <property type="entry name" value="RESPONSE_REGULATORY"/>
    <property type="match status" value="1"/>
</dbReference>
<dbReference type="InterPro" id="IPR027417">
    <property type="entry name" value="P-loop_NTPase"/>
</dbReference>
<dbReference type="SUPFAM" id="SSF46689">
    <property type="entry name" value="Homeodomain-like"/>
    <property type="match status" value="1"/>
</dbReference>
<keyword evidence="4" id="KW-0804">Transcription</keyword>
<feature type="modified residue" description="4-aspartylphosphate" evidence="5">
    <location>
        <position position="54"/>
    </location>
</feature>
<dbReference type="KEGG" id="smiz:4412673_00735"/>
<keyword evidence="3" id="KW-0805">Transcription regulation</keyword>
<dbReference type="SMART" id="SM00382">
    <property type="entry name" value="AAA"/>
    <property type="match status" value="1"/>
</dbReference>
<evidence type="ECO:0000313" key="8">
    <source>
        <dbReference type="EMBL" id="SNV43002.1"/>
    </source>
</evidence>
<keyword evidence="5" id="KW-0597">Phosphoprotein</keyword>
<dbReference type="PRINTS" id="PR01590">
    <property type="entry name" value="HTHFIS"/>
</dbReference>
<dbReference type="Pfam" id="PF00158">
    <property type="entry name" value="Sigma54_activat"/>
    <property type="match status" value="1"/>
</dbReference>
<sequence length="451" mass="51091">MKKATILVVDDDQDLLTATRILLRPNVKEVLVEHNPERLMNILEKNPVDIVMLDMNYKSAINTGNEGLFWLSKIKTHFPKVNVVMITAYGAVDLAVKSLKQGASDFIVKPWQNEQLLNTLNSIYEENKPNQKEKQIVSPREHHGIIGNSPIMEELQYKLDKVSPTEANILILGENGTGKDLIANAIHQRSLRSKKAFVKVDVGSLTETLFESELFGYKKGAFTDAREDRKGRFEHADSGTLFLDEIGNISLQQQAKLLSVLQNRAVVPLGSSQAIPVDIRLISATNVPLKVLADESRFRKDLVYRINTLEIQVPALRERVGDIPLLAEHFLKFYNEKYHKNIGGLEADAINKLKGYHFPGNVRELQYSIERAVIMSDQQSIRPEDILFSPIEQQLPDKPIVDDFSSHNLEEMERKAIKSAIERYNGNISKAAKELGLTRAALYRRLEKYNL</sequence>
<dbReference type="PANTHER" id="PTHR32071">
    <property type="entry name" value="TRANSCRIPTIONAL REGULATORY PROTEIN"/>
    <property type="match status" value="1"/>
</dbReference>
<dbReference type="Gene3D" id="1.10.10.60">
    <property type="entry name" value="Homeodomain-like"/>
    <property type="match status" value="1"/>
</dbReference>
<proteinExistence type="predicted"/>
<dbReference type="PANTHER" id="PTHR32071:SF113">
    <property type="entry name" value="ALGINATE BIOSYNTHESIS TRANSCRIPTIONAL REGULATORY PROTEIN ALGB"/>
    <property type="match status" value="1"/>
</dbReference>
<dbReference type="Pfam" id="PF02954">
    <property type="entry name" value="HTH_8"/>
    <property type="match status" value="1"/>
</dbReference>
<dbReference type="InterPro" id="IPR001789">
    <property type="entry name" value="Sig_transdc_resp-reg_receiver"/>
</dbReference>
<dbReference type="Pfam" id="PF25601">
    <property type="entry name" value="AAA_lid_14"/>
    <property type="match status" value="1"/>
</dbReference>
<dbReference type="InterPro" id="IPR011006">
    <property type="entry name" value="CheY-like_superfamily"/>
</dbReference>
<reference evidence="8 9" key="1">
    <citation type="submission" date="2017-06" db="EMBL/GenBank/DDBJ databases">
        <authorList>
            <consortium name="Pathogen Informatics"/>
        </authorList>
    </citation>
    <scope>NUCLEOTIDE SEQUENCE [LARGE SCALE GENOMIC DNA]</scope>
    <source>
        <strain evidence="8 9">NCTC12149</strain>
    </source>
</reference>
<dbReference type="Proteomes" id="UP000215355">
    <property type="component" value="Chromosome 1"/>
</dbReference>
<dbReference type="EMBL" id="LT906468">
    <property type="protein sequence ID" value="SNV43002.1"/>
    <property type="molecule type" value="Genomic_DNA"/>
</dbReference>
<dbReference type="InterPro" id="IPR058031">
    <property type="entry name" value="AAA_lid_NorR"/>
</dbReference>
<dbReference type="InterPro" id="IPR002197">
    <property type="entry name" value="HTH_Fis"/>
</dbReference>
<dbReference type="AlphaFoldDB" id="A0AAJ5BZE2"/>
<dbReference type="GO" id="GO:0043565">
    <property type="term" value="F:sequence-specific DNA binding"/>
    <property type="evidence" value="ECO:0007669"/>
    <property type="project" value="InterPro"/>
</dbReference>
<dbReference type="Gene3D" id="3.40.50.300">
    <property type="entry name" value="P-loop containing nucleotide triphosphate hydrolases"/>
    <property type="match status" value="1"/>
</dbReference>
<dbReference type="FunFam" id="3.40.50.300:FF:000006">
    <property type="entry name" value="DNA-binding transcriptional regulator NtrC"/>
    <property type="match status" value="1"/>
</dbReference>
<organism evidence="8 9">
    <name type="scientific">Sphingobacterium mizutaii</name>
    <dbReference type="NCBI Taxonomy" id="1010"/>
    <lineage>
        <taxon>Bacteria</taxon>
        <taxon>Pseudomonadati</taxon>
        <taxon>Bacteroidota</taxon>
        <taxon>Sphingobacteriia</taxon>
        <taxon>Sphingobacteriales</taxon>
        <taxon>Sphingobacteriaceae</taxon>
        <taxon>Sphingobacterium</taxon>
    </lineage>
</organism>
<evidence type="ECO:0000256" key="1">
    <source>
        <dbReference type="ARBA" id="ARBA00022741"/>
    </source>
</evidence>
<keyword evidence="1" id="KW-0547">Nucleotide-binding</keyword>
<evidence type="ECO:0000259" key="7">
    <source>
        <dbReference type="PROSITE" id="PS50110"/>
    </source>
</evidence>
<dbReference type="RefSeq" id="WP_093098546.1">
    <property type="nucleotide sequence ID" value="NZ_FNGK01000003.1"/>
</dbReference>
<dbReference type="GO" id="GO:0006355">
    <property type="term" value="P:regulation of DNA-templated transcription"/>
    <property type="evidence" value="ECO:0007669"/>
    <property type="project" value="InterPro"/>
</dbReference>
<dbReference type="GO" id="GO:0000160">
    <property type="term" value="P:phosphorelay signal transduction system"/>
    <property type="evidence" value="ECO:0007669"/>
    <property type="project" value="InterPro"/>
</dbReference>
<dbReference type="CDD" id="cd00009">
    <property type="entry name" value="AAA"/>
    <property type="match status" value="1"/>
</dbReference>
<dbReference type="CDD" id="cd00156">
    <property type="entry name" value="REC"/>
    <property type="match status" value="1"/>
</dbReference>
<feature type="domain" description="Sigma-54 factor interaction" evidence="6">
    <location>
        <begin position="145"/>
        <end position="374"/>
    </location>
</feature>
<keyword evidence="2" id="KW-0067">ATP-binding</keyword>
<evidence type="ECO:0000259" key="6">
    <source>
        <dbReference type="PROSITE" id="PS50045"/>
    </source>
</evidence>
<dbReference type="InterPro" id="IPR003593">
    <property type="entry name" value="AAA+_ATPase"/>
</dbReference>
<feature type="domain" description="Response regulatory" evidence="7">
    <location>
        <begin position="5"/>
        <end position="124"/>
    </location>
</feature>
<dbReference type="Gene3D" id="3.40.50.2300">
    <property type="match status" value="1"/>
</dbReference>
<dbReference type="InterPro" id="IPR009057">
    <property type="entry name" value="Homeodomain-like_sf"/>
</dbReference>
<protein>
    <submittedName>
        <fullName evidence="8">Transcriptional regulatory protein ZraR</fullName>
    </submittedName>
</protein>